<comment type="caution">
    <text evidence="5">The sequence shown here is derived from an EMBL/GenBank/DDBJ whole genome shotgun (WGS) entry which is preliminary data.</text>
</comment>
<dbReference type="PRINTS" id="PR00080">
    <property type="entry name" value="SDRFAMILY"/>
</dbReference>
<accession>A0A2T4DTQ8</accession>
<comment type="similarity">
    <text evidence="1 3">Belongs to the short-chain dehydrogenases/reductases (SDR) family.</text>
</comment>
<feature type="domain" description="Ketoreductase" evidence="4">
    <location>
        <begin position="5"/>
        <end position="187"/>
    </location>
</feature>
<sequence length="279" mass="30494">MENSKVWYITGASKGLGLSLAKQLLQKGHKVAATSRNIQALTRELGSEYASAFLPLEVDLTSEPSIRHSINSTIEQFDKIDVVVNNAGYGTGGALEELTQDEIHQSFEVNFFAVIKVIQQALPYMRKQKAGHIINISSIAGFAPGTGWSVYGAAKSAINGLSEGLANELKPLGINVSIVSPGWFRTSFAKEESIELSERQILDYEHVRAAHEKFKSTNGKQIGDPDQVADVLIKLVNDPDPPINLFMGSDAYERASSKVEALTSSMKEWKVTSFSTDFK</sequence>
<evidence type="ECO:0000259" key="4">
    <source>
        <dbReference type="SMART" id="SM00822"/>
    </source>
</evidence>
<name>A0A2T4DTQ8_9BACT</name>
<dbReference type="PRINTS" id="PR00081">
    <property type="entry name" value="GDHRDH"/>
</dbReference>
<dbReference type="GO" id="GO:0016491">
    <property type="term" value="F:oxidoreductase activity"/>
    <property type="evidence" value="ECO:0007669"/>
    <property type="project" value="UniProtKB-KW"/>
</dbReference>
<dbReference type="InterPro" id="IPR002347">
    <property type="entry name" value="SDR_fam"/>
</dbReference>
<reference evidence="5 6" key="1">
    <citation type="submission" date="2018-03" db="EMBL/GenBank/DDBJ databases">
        <title>Cross-interface Injection: A General Nanoliter Liquid Handling Method Applied to Single Cells Genome Amplification Automated Nanoliter Liquid Handling Applied to Single Cell Multiple Displacement Amplification.</title>
        <authorList>
            <person name="Yun J."/>
            <person name="Xu P."/>
            <person name="Xu J."/>
            <person name="Dai X."/>
            <person name="Wang Y."/>
            <person name="Zheng X."/>
            <person name="Cao C."/>
            <person name="Yi Q."/>
            <person name="Zhu Y."/>
            <person name="Wang L."/>
            <person name="Dong Z."/>
            <person name="Huang Y."/>
            <person name="Huang L."/>
            <person name="Du W."/>
        </authorList>
    </citation>
    <scope>NUCLEOTIDE SEQUENCE [LARGE SCALE GENOMIC DNA]</scope>
    <source>
        <strain evidence="5 6">Z-D1-2</strain>
    </source>
</reference>
<dbReference type="InterPro" id="IPR020904">
    <property type="entry name" value="Sc_DH/Rdtase_CS"/>
</dbReference>
<dbReference type="InterPro" id="IPR051911">
    <property type="entry name" value="SDR_oxidoreductase"/>
</dbReference>
<protein>
    <submittedName>
        <fullName evidence="5">Short-chain dehydrogenase/reductase</fullName>
    </submittedName>
</protein>
<dbReference type="CDD" id="cd05374">
    <property type="entry name" value="17beta-HSD-like_SDR_c"/>
    <property type="match status" value="1"/>
</dbReference>
<dbReference type="SMART" id="SM00822">
    <property type="entry name" value="PKS_KR"/>
    <property type="match status" value="1"/>
</dbReference>
<evidence type="ECO:0000256" key="2">
    <source>
        <dbReference type="ARBA" id="ARBA00023002"/>
    </source>
</evidence>
<keyword evidence="2" id="KW-0560">Oxidoreductase</keyword>
<dbReference type="EMBL" id="PYVU01000021">
    <property type="protein sequence ID" value="PTB97224.1"/>
    <property type="molecule type" value="Genomic_DNA"/>
</dbReference>
<dbReference type="PANTHER" id="PTHR43976:SF16">
    <property type="entry name" value="SHORT-CHAIN DEHYDROGENASE_REDUCTASE FAMILY PROTEIN"/>
    <property type="match status" value="1"/>
</dbReference>
<evidence type="ECO:0000313" key="5">
    <source>
        <dbReference type="EMBL" id="PTB97224.1"/>
    </source>
</evidence>
<dbReference type="SUPFAM" id="SSF51735">
    <property type="entry name" value="NAD(P)-binding Rossmann-fold domains"/>
    <property type="match status" value="1"/>
</dbReference>
<dbReference type="PROSITE" id="PS00061">
    <property type="entry name" value="ADH_SHORT"/>
    <property type="match status" value="1"/>
</dbReference>
<dbReference type="InterPro" id="IPR057326">
    <property type="entry name" value="KR_dom"/>
</dbReference>
<dbReference type="Gene3D" id="3.40.50.720">
    <property type="entry name" value="NAD(P)-binding Rossmann-like Domain"/>
    <property type="match status" value="1"/>
</dbReference>
<dbReference type="Proteomes" id="UP000240608">
    <property type="component" value="Unassembled WGS sequence"/>
</dbReference>
<dbReference type="Pfam" id="PF00106">
    <property type="entry name" value="adh_short"/>
    <property type="match status" value="1"/>
</dbReference>
<organism evidence="5 6">
    <name type="scientific">Marivirga lumbricoides</name>
    <dbReference type="NCBI Taxonomy" id="1046115"/>
    <lineage>
        <taxon>Bacteria</taxon>
        <taxon>Pseudomonadati</taxon>
        <taxon>Bacteroidota</taxon>
        <taxon>Cytophagia</taxon>
        <taxon>Cytophagales</taxon>
        <taxon>Marivirgaceae</taxon>
        <taxon>Marivirga</taxon>
    </lineage>
</organism>
<gene>
    <name evidence="5" type="ORF">C9994_03940</name>
</gene>
<dbReference type="AlphaFoldDB" id="A0A2T4DTQ8"/>
<dbReference type="PANTHER" id="PTHR43976">
    <property type="entry name" value="SHORT CHAIN DEHYDROGENASE"/>
    <property type="match status" value="1"/>
</dbReference>
<evidence type="ECO:0000256" key="3">
    <source>
        <dbReference type="RuleBase" id="RU000363"/>
    </source>
</evidence>
<dbReference type="InterPro" id="IPR036291">
    <property type="entry name" value="NAD(P)-bd_dom_sf"/>
</dbReference>
<proteinExistence type="inferred from homology"/>
<evidence type="ECO:0000313" key="6">
    <source>
        <dbReference type="Proteomes" id="UP000240608"/>
    </source>
</evidence>
<evidence type="ECO:0000256" key="1">
    <source>
        <dbReference type="ARBA" id="ARBA00006484"/>
    </source>
</evidence>